<dbReference type="Gene3D" id="3.30.300.250">
    <property type="match status" value="1"/>
</dbReference>
<evidence type="ECO:0000313" key="3">
    <source>
        <dbReference type="Proteomes" id="UP000298285"/>
    </source>
</evidence>
<organism evidence="2 3">
    <name type="scientific">Dysgonomonas mossii</name>
    <dbReference type="NCBI Taxonomy" id="163665"/>
    <lineage>
        <taxon>Bacteria</taxon>
        <taxon>Pseudomonadati</taxon>
        <taxon>Bacteroidota</taxon>
        <taxon>Bacteroidia</taxon>
        <taxon>Bacteroidales</taxon>
        <taxon>Dysgonomonadaceae</taxon>
        <taxon>Dysgonomonas</taxon>
    </lineage>
</organism>
<keyword evidence="1" id="KW-0732">Signal</keyword>
<name>A0A4Y9IP57_9BACT</name>
<evidence type="ECO:0000313" key="2">
    <source>
        <dbReference type="EMBL" id="TFU89738.1"/>
    </source>
</evidence>
<feature type="signal peptide" evidence="1">
    <location>
        <begin position="1"/>
        <end position="26"/>
    </location>
</feature>
<dbReference type="AlphaFoldDB" id="A0A4Y9IP57"/>
<feature type="chain" id="PRO_5021277302" evidence="1">
    <location>
        <begin position="27"/>
        <end position="134"/>
    </location>
</feature>
<dbReference type="OrthoDB" id="965642at2"/>
<proteinExistence type="predicted"/>
<sequence length="134" mass="15305">MNKLLSSRNLICTFLLISIFSFTRCAGSIESKLQAIAAETNKDCPKTLDQWTRLDKCVAVGSSNFEYHLTILQVVISDTTTFKTQLKPQLLEVLKTNPDLKIFRDNGITVKYIYNDQNGKYIFSTIITPQEYKQ</sequence>
<evidence type="ECO:0000256" key="1">
    <source>
        <dbReference type="SAM" id="SignalP"/>
    </source>
</evidence>
<protein>
    <submittedName>
        <fullName evidence="2">Uncharacterized protein</fullName>
    </submittedName>
</protein>
<reference evidence="2 3" key="1">
    <citation type="submission" date="2019-03" db="EMBL/GenBank/DDBJ databases">
        <title>Diversity of the mouse oral microbiome.</title>
        <authorList>
            <person name="Joseph S."/>
            <person name="Aduse-Opoku J."/>
            <person name="Curtis M."/>
            <person name="Wade W."/>
            <person name="Hashim A."/>
        </authorList>
    </citation>
    <scope>NUCLEOTIDE SEQUENCE [LARGE SCALE GENOMIC DNA]</scope>
    <source>
        <strain evidence="2 3">P11</strain>
    </source>
</reference>
<dbReference type="RefSeq" id="WP_135104738.1">
    <property type="nucleotide sequence ID" value="NZ_JADGKW010000002.1"/>
</dbReference>
<dbReference type="EMBL" id="SPPK01000002">
    <property type="protein sequence ID" value="TFU89738.1"/>
    <property type="molecule type" value="Genomic_DNA"/>
</dbReference>
<gene>
    <name evidence="2" type="ORF">E4T88_06910</name>
</gene>
<dbReference type="Proteomes" id="UP000298285">
    <property type="component" value="Unassembled WGS sequence"/>
</dbReference>
<accession>A0A4Y9IP57</accession>
<comment type="caution">
    <text evidence="2">The sequence shown here is derived from an EMBL/GenBank/DDBJ whole genome shotgun (WGS) entry which is preliminary data.</text>
</comment>